<feature type="compositionally biased region" description="Low complexity" evidence="4">
    <location>
        <begin position="187"/>
        <end position="208"/>
    </location>
</feature>
<evidence type="ECO:0000256" key="4">
    <source>
        <dbReference type="SAM" id="MobiDB-lite"/>
    </source>
</evidence>
<dbReference type="Proteomes" id="UP001064879">
    <property type="component" value="Chromosome"/>
</dbReference>
<dbReference type="InterPro" id="IPR000424">
    <property type="entry name" value="Primosome_PriB/ssb"/>
</dbReference>
<dbReference type="PANTHER" id="PTHR10302">
    <property type="entry name" value="SINGLE-STRANDED DNA-BINDING PROTEIN"/>
    <property type="match status" value="1"/>
</dbReference>
<evidence type="ECO:0000313" key="6">
    <source>
        <dbReference type="Proteomes" id="UP001064879"/>
    </source>
</evidence>
<dbReference type="Pfam" id="PF00436">
    <property type="entry name" value="SSB"/>
    <property type="match status" value="1"/>
</dbReference>
<organism evidence="5 6">
    <name type="scientific">Brevibacterium spongiae</name>
    <dbReference type="NCBI Taxonomy" id="2909672"/>
    <lineage>
        <taxon>Bacteria</taxon>
        <taxon>Bacillati</taxon>
        <taxon>Actinomycetota</taxon>
        <taxon>Actinomycetes</taxon>
        <taxon>Micrococcales</taxon>
        <taxon>Brevibacteriaceae</taxon>
        <taxon>Brevibacterium</taxon>
    </lineage>
</organism>
<dbReference type="RefSeq" id="WP_265420198.1">
    <property type="nucleotide sequence ID" value="NZ_CP093443.1"/>
</dbReference>
<keyword evidence="1 2" id="KW-0238">DNA-binding</keyword>
<feature type="compositionally biased region" description="Polar residues" evidence="4">
    <location>
        <begin position="176"/>
        <end position="186"/>
    </location>
</feature>
<reference evidence="5" key="1">
    <citation type="submission" date="2022-03" db="EMBL/GenBank/DDBJ databases">
        <title>Brevibacterium spongiae sp. nov., isolated from marine sponge.</title>
        <authorList>
            <person name="Li Z."/>
            <person name="Zhang M."/>
        </authorList>
    </citation>
    <scope>NUCLEOTIDE SEQUENCE</scope>
    <source>
        <strain evidence="5">WHS-Z9</strain>
    </source>
</reference>
<dbReference type="InterPro" id="IPR012340">
    <property type="entry name" value="NA-bd_OB-fold"/>
</dbReference>
<evidence type="ECO:0000313" key="5">
    <source>
        <dbReference type="EMBL" id="UVI37662.1"/>
    </source>
</evidence>
<dbReference type="NCBIfam" id="TIGR00621">
    <property type="entry name" value="ssb"/>
    <property type="match status" value="1"/>
</dbReference>
<evidence type="ECO:0000256" key="1">
    <source>
        <dbReference type="ARBA" id="ARBA00023125"/>
    </source>
</evidence>
<name>A0ABY5SSY7_9MICO</name>
<dbReference type="GO" id="GO:0003677">
    <property type="term" value="F:DNA binding"/>
    <property type="evidence" value="ECO:0007669"/>
    <property type="project" value="UniProtKB-KW"/>
</dbReference>
<protein>
    <recommendedName>
        <fullName evidence="3">Single-stranded DNA-binding protein</fullName>
    </recommendedName>
</protein>
<proteinExistence type="predicted"/>
<feature type="compositionally biased region" description="Basic and acidic residues" evidence="4">
    <location>
        <begin position="119"/>
        <end position="133"/>
    </location>
</feature>
<dbReference type="CDD" id="cd04496">
    <property type="entry name" value="SSB_OBF"/>
    <property type="match status" value="1"/>
</dbReference>
<dbReference type="Gene3D" id="2.40.50.140">
    <property type="entry name" value="Nucleic acid-binding proteins"/>
    <property type="match status" value="1"/>
</dbReference>
<gene>
    <name evidence="5" type="ORF">L1F31_08430</name>
</gene>
<keyword evidence="6" id="KW-1185">Reference proteome</keyword>
<dbReference type="EMBL" id="CP093443">
    <property type="protein sequence ID" value="UVI37662.1"/>
    <property type="molecule type" value="Genomic_DNA"/>
</dbReference>
<sequence>MSAIPITVTGTIATDPTARTLPSGRACASFRLAVNHWRVDRATGEFLDDGTSWFGVDSYGDLASNSSMSLRKGTAVIVSGSLRNREWETDERSGIAPTVVADHIGPDLRYGTAHYRRAKGQDRAENPTKKAATDTEGTEAGGWGALGSAVSDTDETGSTTPSAEAGGYRGADESHTTVASSDTNSMTGDEGADTNGTTGDEGADTAGEFADDTRGSGADDAAIAAKTAAAAAPF</sequence>
<evidence type="ECO:0000256" key="3">
    <source>
        <dbReference type="RuleBase" id="RU000524"/>
    </source>
</evidence>
<dbReference type="SUPFAM" id="SSF50249">
    <property type="entry name" value="Nucleic acid-binding proteins"/>
    <property type="match status" value="1"/>
</dbReference>
<accession>A0ABY5SSY7</accession>
<dbReference type="PANTHER" id="PTHR10302:SF0">
    <property type="entry name" value="SINGLE-STRANDED DNA-BINDING PROTEIN, MITOCHONDRIAL"/>
    <property type="match status" value="1"/>
</dbReference>
<dbReference type="PROSITE" id="PS50935">
    <property type="entry name" value="SSB"/>
    <property type="match status" value="1"/>
</dbReference>
<evidence type="ECO:0000256" key="2">
    <source>
        <dbReference type="PROSITE-ProRule" id="PRU00252"/>
    </source>
</evidence>
<dbReference type="InterPro" id="IPR011344">
    <property type="entry name" value="ssDNA-bd"/>
</dbReference>
<feature type="region of interest" description="Disordered" evidence="4">
    <location>
        <begin position="116"/>
        <end position="217"/>
    </location>
</feature>